<accession>A0A3D4S435</accession>
<evidence type="ECO:0000313" key="4">
    <source>
        <dbReference type="Proteomes" id="UP000262195"/>
    </source>
</evidence>
<dbReference type="CDD" id="cd02440">
    <property type="entry name" value="AdoMet_MTases"/>
    <property type="match status" value="1"/>
</dbReference>
<dbReference type="GO" id="GO:0032259">
    <property type="term" value="P:methylation"/>
    <property type="evidence" value="ECO:0007669"/>
    <property type="project" value="UniProtKB-KW"/>
</dbReference>
<dbReference type="EMBL" id="DQHO01000016">
    <property type="protein sequence ID" value="HCS93557.1"/>
    <property type="molecule type" value="Genomic_DNA"/>
</dbReference>
<name>A0A3D4S435_9ENTE</name>
<keyword evidence="3" id="KW-0489">Methyltransferase</keyword>
<evidence type="ECO:0000313" key="3">
    <source>
        <dbReference type="EMBL" id="HCS93557.1"/>
    </source>
</evidence>
<dbReference type="GO" id="GO:0008168">
    <property type="term" value="F:methyltransferase activity"/>
    <property type="evidence" value="ECO:0007669"/>
    <property type="project" value="UniProtKB-KW"/>
</dbReference>
<gene>
    <name evidence="3" type="ORF">DIW15_02465</name>
</gene>
<organism evidence="3 4">
    <name type="scientific">Bavariicoccus seileri</name>
    <dbReference type="NCBI Taxonomy" id="549685"/>
    <lineage>
        <taxon>Bacteria</taxon>
        <taxon>Bacillati</taxon>
        <taxon>Bacillota</taxon>
        <taxon>Bacilli</taxon>
        <taxon>Lactobacillales</taxon>
        <taxon>Enterococcaceae</taxon>
        <taxon>Bavariicoccus</taxon>
    </lineage>
</organism>
<reference evidence="3 4" key="1">
    <citation type="journal article" date="2018" name="Nat. Biotechnol.">
        <title>A standardized bacterial taxonomy based on genome phylogeny substantially revises the tree of life.</title>
        <authorList>
            <person name="Parks D.H."/>
            <person name="Chuvochina M."/>
            <person name="Waite D.W."/>
            <person name="Rinke C."/>
            <person name="Skarshewski A."/>
            <person name="Chaumeil P.A."/>
            <person name="Hugenholtz P."/>
        </authorList>
    </citation>
    <scope>NUCLEOTIDE SEQUENCE [LARGE SCALE GENOMIC DNA]</scope>
    <source>
        <strain evidence="3">UBA11306</strain>
    </source>
</reference>
<dbReference type="STRING" id="1121105.GCA_000421665_00161"/>
<evidence type="ECO:0000259" key="2">
    <source>
        <dbReference type="Pfam" id="PF13649"/>
    </source>
</evidence>
<comment type="caution">
    <text evidence="3">The sequence shown here is derived from an EMBL/GenBank/DDBJ whole genome shotgun (WGS) entry which is preliminary data.</text>
</comment>
<protein>
    <submittedName>
        <fullName evidence="3">Class I SAM-dependent methyltransferase</fullName>
    </submittedName>
</protein>
<dbReference type="Pfam" id="PF13649">
    <property type="entry name" value="Methyltransf_25"/>
    <property type="match status" value="1"/>
</dbReference>
<dbReference type="Proteomes" id="UP000262195">
    <property type="component" value="Unassembled WGS sequence"/>
</dbReference>
<evidence type="ECO:0000256" key="1">
    <source>
        <dbReference type="ARBA" id="ARBA00022679"/>
    </source>
</evidence>
<sequence>MYEGFARLYEQLMPKALYRDWVTYMTLYLPEGKSSLDACQVLDLGCGAGNLAKALLATYENLNYTGVDLSQQMIDLARSKQLSAEFSVQSMTDLAKLGQFDTVVSFCDSLCYLVDSPWQSVFQQVYDHLRDGGVFLFDCHSLGTLHEFDGFLYHDSNEQGAVLWSSELANPDTVQHHLEIFLKQADGKYERSVEDHFETTYSISEIVQWLYEVGFYTVYPSSAFDQEPASDESGRLFFAAYKYKNG</sequence>
<dbReference type="Gene3D" id="2.20.25.110">
    <property type="entry name" value="S-adenosyl-L-methionine-dependent methyltransferases"/>
    <property type="match status" value="1"/>
</dbReference>
<dbReference type="InterPro" id="IPR029063">
    <property type="entry name" value="SAM-dependent_MTases_sf"/>
</dbReference>
<dbReference type="AlphaFoldDB" id="A0A3D4S435"/>
<dbReference type="SUPFAM" id="SSF53335">
    <property type="entry name" value="S-adenosyl-L-methionine-dependent methyltransferases"/>
    <property type="match status" value="1"/>
</dbReference>
<dbReference type="Gene3D" id="3.40.50.150">
    <property type="entry name" value="Vaccinia Virus protein VP39"/>
    <property type="match status" value="1"/>
</dbReference>
<dbReference type="PANTHER" id="PTHR43861">
    <property type="entry name" value="TRANS-ACONITATE 2-METHYLTRANSFERASE-RELATED"/>
    <property type="match status" value="1"/>
</dbReference>
<dbReference type="InterPro" id="IPR041698">
    <property type="entry name" value="Methyltransf_25"/>
</dbReference>
<feature type="domain" description="Methyltransferase" evidence="2">
    <location>
        <begin position="41"/>
        <end position="133"/>
    </location>
</feature>
<proteinExistence type="predicted"/>
<dbReference type="RefSeq" id="WP_022795459.1">
    <property type="nucleotide sequence ID" value="NZ_JBQEAI010000001.1"/>
</dbReference>
<keyword evidence="1 3" id="KW-0808">Transferase</keyword>